<sequence length="116" mass="13258">MTTKEMAVKICEALSDKKGRDVLMLAVEHMTIIADYFVIASGNSVPQVQALSDAVEECAQEMGLSPRRSAGYREGRWVIQDFGDVVVHIFHQQEREFYDLERLWTDGDNATWFNED</sequence>
<proteinExistence type="inferred from homology"/>
<dbReference type="EMBL" id="JACRSO010000006">
    <property type="protein sequence ID" value="MBC8530130.1"/>
    <property type="molecule type" value="Genomic_DNA"/>
</dbReference>
<dbReference type="AlphaFoldDB" id="A0A926D4D2"/>
<dbReference type="GO" id="GO:0043023">
    <property type="term" value="F:ribosomal large subunit binding"/>
    <property type="evidence" value="ECO:0007669"/>
    <property type="project" value="TreeGrafter"/>
</dbReference>
<comment type="caution">
    <text evidence="3">The sequence shown here is derived from an EMBL/GenBank/DDBJ whole genome shotgun (WGS) entry which is preliminary data.</text>
</comment>
<dbReference type="Pfam" id="PF02410">
    <property type="entry name" value="RsfS"/>
    <property type="match status" value="1"/>
</dbReference>
<reference evidence="3" key="1">
    <citation type="submission" date="2020-08" db="EMBL/GenBank/DDBJ databases">
        <title>Genome public.</title>
        <authorList>
            <person name="Liu C."/>
            <person name="Sun Q."/>
        </authorList>
    </citation>
    <scope>NUCLEOTIDE SEQUENCE</scope>
    <source>
        <strain evidence="3">NSJ-44</strain>
    </source>
</reference>
<evidence type="ECO:0000256" key="2">
    <source>
        <dbReference type="HAMAP-Rule" id="MF_01477"/>
    </source>
</evidence>
<dbReference type="SUPFAM" id="SSF81301">
    <property type="entry name" value="Nucleotidyltransferase"/>
    <property type="match status" value="1"/>
</dbReference>
<comment type="subcellular location">
    <subcellularLocation>
        <location evidence="2">Cytoplasm</location>
    </subcellularLocation>
</comment>
<comment type="subunit">
    <text evidence="2">Interacts with ribosomal protein uL14 (rplN).</text>
</comment>
<keyword evidence="2" id="KW-0810">Translation regulation</keyword>
<keyword evidence="2" id="KW-0678">Repressor</keyword>
<protein>
    <recommendedName>
        <fullName evidence="2">Ribosomal silencing factor RsfS</fullName>
    </recommendedName>
</protein>
<dbReference type="Proteomes" id="UP000654279">
    <property type="component" value="Unassembled WGS sequence"/>
</dbReference>
<dbReference type="HAMAP" id="MF_01477">
    <property type="entry name" value="Iojap_RsfS"/>
    <property type="match status" value="1"/>
</dbReference>
<dbReference type="GO" id="GO:0090071">
    <property type="term" value="P:negative regulation of ribosome biogenesis"/>
    <property type="evidence" value="ECO:0007669"/>
    <property type="project" value="UniProtKB-UniRule"/>
</dbReference>
<name>A0A926D4D2_9FIRM</name>
<comment type="function">
    <text evidence="2">Functions as a ribosomal silencing factor. Interacts with ribosomal protein uL14 (rplN), blocking formation of intersubunit bridge B8. Prevents association of the 30S and 50S ribosomal subunits and the formation of functional ribosomes, thus repressing translation.</text>
</comment>
<dbReference type="RefSeq" id="WP_138295708.1">
    <property type="nucleotide sequence ID" value="NZ_JACRSO010000006.1"/>
</dbReference>
<comment type="similarity">
    <text evidence="1 2">Belongs to the Iojap/RsfS family.</text>
</comment>
<dbReference type="NCBIfam" id="TIGR00090">
    <property type="entry name" value="rsfS_iojap_ybeB"/>
    <property type="match status" value="1"/>
</dbReference>
<dbReference type="GO" id="GO:0005737">
    <property type="term" value="C:cytoplasm"/>
    <property type="evidence" value="ECO:0007669"/>
    <property type="project" value="UniProtKB-SubCell"/>
</dbReference>
<dbReference type="InterPro" id="IPR043519">
    <property type="entry name" value="NT_sf"/>
</dbReference>
<evidence type="ECO:0000313" key="4">
    <source>
        <dbReference type="Proteomes" id="UP000654279"/>
    </source>
</evidence>
<dbReference type="PANTHER" id="PTHR21043">
    <property type="entry name" value="IOJAP SUPERFAMILY ORTHOLOG"/>
    <property type="match status" value="1"/>
</dbReference>
<organism evidence="3 4">
    <name type="scientific">Luoshenia tenuis</name>
    <dbReference type="NCBI Taxonomy" id="2763654"/>
    <lineage>
        <taxon>Bacteria</taxon>
        <taxon>Bacillati</taxon>
        <taxon>Bacillota</taxon>
        <taxon>Clostridia</taxon>
        <taxon>Christensenellales</taxon>
        <taxon>Christensenellaceae</taxon>
        <taxon>Luoshenia</taxon>
    </lineage>
</organism>
<gene>
    <name evidence="2 3" type="primary">rsfS</name>
    <name evidence="3" type="ORF">H8699_11875</name>
</gene>
<evidence type="ECO:0000313" key="3">
    <source>
        <dbReference type="EMBL" id="MBC8530130.1"/>
    </source>
</evidence>
<dbReference type="PANTHER" id="PTHR21043:SF0">
    <property type="entry name" value="MITOCHONDRIAL ASSEMBLY OF RIBOSOMAL LARGE SUBUNIT PROTEIN 1"/>
    <property type="match status" value="1"/>
</dbReference>
<dbReference type="Gene3D" id="3.30.460.10">
    <property type="entry name" value="Beta Polymerase, domain 2"/>
    <property type="match status" value="1"/>
</dbReference>
<dbReference type="GO" id="GO:0017148">
    <property type="term" value="P:negative regulation of translation"/>
    <property type="evidence" value="ECO:0007669"/>
    <property type="project" value="UniProtKB-UniRule"/>
</dbReference>
<keyword evidence="2" id="KW-0963">Cytoplasm</keyword>
<dbReference type="InterPro" id="IPR004394">
    <property type="entry name" value="Iojap/RsfS/C7orf30"/>
</dbReference>
<evidence type="ECO:0000256" key="1">
    <source>
        <dbReference type="ARBA" id="ARBA00010574"/>
    </source>
</evidence>
<keyword evidence="4" id="KW-1185">Reference proteome</keyword>
<dbReference type="GO" id="GO:0042256">
    <property type="term" value="P:cytosolic ribosome assembly"/>
    <property type="evidence" value="ECO:0007669"/>
    <property type="project" value="UniProtKB-UniRule"/>
</dbReference>
<accession>A0A926D4D2</accession>